<feature type="region of interest" description="Disordered" evidence="10">
    <location>
        <begin position="641"/>
        <end position="709"/>
    </location>
</feature>
<feature type="region of interest" description="Disordered" evidence="10">
    <location>
        <begin position="1007"/>
        <end position="1105"/>
    </location>
</feature>
<keyword evidence="8" id="KW-0539">Nucleus</keyword>
<dbReference type="Gene3D" id="3.30.40.10">
    <property type="entry name" value="Zinc/RING finger domain, C3HC4 (zinc finger)"/>
    <property type="match status" value="5"/>
</dbReference>
<evidence type="ECO:0000256" key="8">
    <source>
        <dbReference type="ARBA" id="ARBA00023242"/>
    </source>
</evidence>
<feature type="compositionally biased region" description="Low complexity" evidence="10">
    <location>
        <begin position="1352"/>
        <end position="1366"/>
    </location>
</feature>
<evidence type="ECO:0000256" key="1">
    <source>
        <dbReference type="ARBA" id="ARBA00004123"/>
    </source>
</evidence>
<accession>A0A131XTS1</accession>
<dbReference type="GO" id="GO:0044666">
    <property type="term" value="C:MLL3/4 complex"/>
    <property type="evidence" value="ECO:0007669"/>
    <property type="project" value="TreeGrafter"/>
</dbReference>
<evidence type="ECO:0000256" key="2">
    <source>
        <dbReference type="ARBA" id="ARBA00022723"/>
    </source>
</evidence>
<keyword evidence="5" id="KW-0862">Zinc</keyword>
<keyword evidence="6" id="KW-0805">Transcription regulation</keyword>
<dbReference type="GO" id="GO:0003713">
    <property type="term" value="F:transcription coactivator activity"/>
    <property type="evidence" value="ECO:0007669"/>
    <property type="project" value="TreeGrafter"/>
</dbReference>
<evidence type="ECO:0000256" key="6">
    <source>
        <dbReference type="ARBA" id="ARBA00023015"/>
    </source>
</evidence>
<sequence>MKALILLCPVHANKAVSYVGSQANCQSCEEMVSPSELLFCTLCGAHYHGFCLDPAVRVTTSTRVGWQCPDCKACQACRRPGDEARLLTCDICDKGFHVYCVKPVVANVPKHGWKCQNCRVCGDCGSRTPGSGPSSRWHMNFSVCDSCYQQRNKGVACPLCGKAYRQFSHREDMAQCTMCRKYIHMECDSQLANHQDADYVCPVCNNTRQQAGISISIKTEGSMRLRTPTSDGSPDYMFSPQKDPPGCGNEDSRSSNDNDTLQPPTAAGLQSPEAEVRFLPPVHHSLGKPPFARFPGKRKFGVGRPRATGGKLAAKRRAKAVELRRKRGPKPKLKSYFLGCNVPQGATAAIPETKDLKQDDEPAMDNKMVLFSASDDFVLSQDLCAMCGSFGRAEEGRLIACAQCGQCYHPYCVNVKVTRMILKKGWRCLDCTVCEGCGQPHDESRLLLCDECDISYHTYCLSPPLENVPQGNWKCRWCVVCLQCGATDPGFGSHWQNNYTQCGPCASKTSCPLCLLKYQENDLVIQCVQCERWMHGFCDQIACEEDAEKCAEYGYNCPYCRPKDELPPHLLKEYIAMSPSPPPPPSVEAPPPSPPPVPAKPAKEPEPPPPAPVKAKPQPAQFYMDGVFLSESGMHQIKALTIEQPKRQRARRPRVPSGGPPPTPTLAGAFGAFRGRLSTEDSEDGSKDLPDIDVEPKMEVDEETKLTSEEVAKLDAESELKKKRQRKLQKLGIGGFIAKPRSRNLSAKEQESATPLGAGATEPSSEAALAALAGDGASQAPEAPADVATAGGPEKPKRRRRVKKKNPLEDSFPSYLQEAFFGHDLLLTSRTEPTPEMPSEDEEDSAPGRPEANMIVLEALQDPSEDAPSDSGAPSPAARTGSKGVSPALQDEGTSTPVKTGSDDEDLGLKDILPHDLPQDDELMDMLMNEGDDLSKQGSVLDDVNLNEHSGAGVSEEEGSRGVKDNDPLSGNNIDTVLLSPHFNLVDSMVSAGSGLPHMDSKDVEDVFKGVLSPGDSCGPNDSVGSIGTSGAGMSPLQQPGSSGARPPPLMQNPLTPASSHSVGSPFSMPSPSPFPVDYGSPQLSEPPPSPWMDPEAELPSSGGQKNILKWESDEALGSGATISPVLYANLNCQNLRMEYPSWSERSKQIAKIWRNLPPEKRQPYLDPGKVVREQKSPRELEQERQWKQLQHVRQQQQQQQLPPQLQLQHPQQHLMSEQRAGVGKGHQMMLGETSPAGSLSPSAPSPTPSQLMGAAAQSPLSPAQAQRSPGPVRVPPAPVSPLIQVSRVRPPIDPSRLPPSGSDPYALPMAPSSSAGPMGVAERFLPPRPPPVAGLVGAPPRMLRPPEDGTRTTPPHTPSPTGRGPLDPYAQMPGTPRPAPSETSAYHQPYLRAQPGGPPLKVARPPPQADPYAAPPGTPMPEPGQARYSP</sequence>
<feature type="compositionally biased region" description="Low complexity" evidence="10">
    <location>
        <begin position="1189"/>
        <end position="1215"/>
    </location>
</feature>
<keyword evidence="12" id="KW-0489">Methyltransferase</keyword>
<feature type="compositionally biased region" description="Low complexity" evidence="10">
    <location>
        <begin position="760"/>
        <end position="781"/>
    </location>
</feature>
<feature type="domain" description="PHD-type" evidence="11">
    <location>
        <begin position="154"/>
        <end position="207"/>
    </location>
</feature>
<feature type="compositionally biased region" description="Basic and acidic residues" evidence="10">
    <location>
        <begin position="684"/>
        <end position="709"/>
    </location>
</feature>
<evidence type="ECO:0000256" key="5">
    <source>
        <dbReference type="ARBA" id="ARBA00022833"/>
    </source>
</evidence>
<comment type="subcellular location">
    <subcellularLocation>
        <location evidence="1">Nucleus</location>
    </subcellularLocation>
</comment>
<dbReference type="Gene3D" id="1.10.30.10">
    <property type="entry name" value="High mobility group box domain"/>
    <property type="match status" value="1"/>
</dbReference>
<feature type="region of interest" description="Disordered" evidence="10">
    <location>
        <begin position="731"/>
        <end position="974"/>
    </location>
</feature>
<keyword evidence="3" id="KW-0677">Repeat</keyword>
<name>A0A131XTS1_IXORI</name>
<dbReference type="PANTHER" id="PTHR45888:SF6">
    <property type="entry name" value="HL01030P-RELATED"/>
    <property type="match status" value="1"/>
</dbReference>
<evidence type="ECO:0000256" key="3">
    <source>
        <dbReference type="ARBA" id="ARBA00022737"/>
    </source>
</evidence>
<keyword evidence="12" id="KW-0808">Transferase</keyword>
<feature type="domain" description="PHD-type" evidence="11">
    <location>
        <begin position="381"/>
        <end position="434"/>
    </location>
</feature>
<evidence type="ECO:0000256" key="10">
    <source>
        <dbReference type="SAM" id="MobiDB-lite"/>
    </source>
</evidence>
<dbReference type="InterPro" id="IPR001965">
    <property type="entry name" value="Znf_PHD"/>
</dbReference>
<feature type="compositionally biased region" description="Basic residues" evidence="10">
    <location>
        <begin position="796"/>
        <end position="805"/>
    </location>
</feature>
<dbReference type="GO" id="GO:0008270">
    <property type="term" value="F:zinc ion binding"/>
    <property type="evidence" value="ECO:0007669"/>
    <property type="project" value="UniProtKB-KW"/>
</dbReference>
<feature type="domain" description="PHD-type" evidence="11">
    <location>
        <begin position="508"/>
        <end position="563"/>
    </location>
</feature>
<feature type="compositionally biased region" description="Low complexity" evidence="10">
    <location>
        <begin position="1255"/>
        <end position="1270"/>
    </location>
</feature>
<dbReference type="PANTHER" id="PTHR45888">
    <property type="entry name" value="HL01030P-RELATED"/>
    <property type="match status" value="1"/>
</dbReference>
<evidence type="ECO:0000256" key="7">
    <source>
        <dbReference type="ARBA" id="ARBA00023163"/>
    </source>
</evidence>
<dbReference type="EMBL" id="GEFM01005367">
    <property type="protein sequence ID" value="JAP70429.1"/>
    <property type="molecule type" value="mRNA"/>
</dbReference>
<dbReference type="CDD" id="cd15513">
    <property type="entry name" value="PHD5_KMT2C_like"/>
    <property type="match status" value="1"/>
</dbReference>
<feature type="domain" description="PHD-type" evidence="11">
    <location>
        <begin position="431"/>
        <end position="481"/>
    </location>
</feature>
<dbReference type="GO" id="GO:0045944">
    <property type="term" value="P:positive regulation of transcription by RNA polymerase II"/>
    <property type="evidence" value="ECO:0007669"/>
    <property type="project" value="TreeGrafter"/>
</dbReference>
<evidence type="ECO:0000256" key="9">
    <source>
        <dbReference type="PROSITE-ProRule" id="PRU00146"/>
    </source>
</evidence>
<dbReference type="Pfam" id="PF00628">
    <property type="entry name" value="PHD"/>
    <property type="match status" value="4"/>
</dbReference>
<feature type="compositionally biased region" description="Low complexity" evidence="10">
    <location>
        <begin position="1234"/>
        <end position="1243"/>
    </location>
</feature>
<dbReference type="PROSITE" id="PS01359">
    <property type="entry name" value="ZF_PHD_1"/>
    <property type="match status" value="2"/>
</dbReference>
<dbReference type="InterPro" id="IPR019786">
    <property type="entry name" value="Zinc_finger_PHD-type_CS"/>
</dbReference>
<dbReference type="InterPro" id="IPR019787">
    <property type="entry name" value="Znf_PHD-finger"/>
</dbReference>
<protein>
    <submittedName>
        <fullName evidence="12">Putative histone-lysine n-methyltransferase 2c-like isoform x5</fullName>
    </submittedName>
</protein>
<feature type="region of interest" description="Disordered" evidence="10">
    <location>
        <begin position="1155"/>
        <end position="1431"/>
    </location>
</feature>
<dbReference type="SUPFAM" id="SSF47095">
    <property type="entry name" value="HMG-box"/>
    <property type="match status" value="1"/>
</dbReference>
<dbReference type="InterPro" id="IPR036910">
    <property type="entry name" value="HMG_box_dom_sf"/>
</dbReference>
<keyword evidence="4 9" id="KW-0863">Zinc-finger</keyword>
<evidence type="ECO:0000256" key="4">
    <source>
        <dbReference type="ARBA" id="ARBA00022771"/>
    </source>
</evidence>
<feature type="compositionally biased region" description="Low complexity" evidence="10">
    <location>
        <begin position="869"/>
        <end position="878"/>
    </location>
</feature>
<dbReference type="SMART" id="SM00249">
    <property type="entry name" value="PHD"/>
    <property type="match status" value="6"/>
</dbReference>
<reference evidence="12" key="1">
    <citation type="submission" date="2016-02" db="EMBL/GenBank/DDBJ databases">
        <title>RNAseq analyses of the midgut from blood- or serum-fed Ixodes ricinus ticks.</title>
        <authorList>
            <person name="Perner J."/>
            <person name="Provaznik J."/>
            <person name="Schrenkova J."/>
            <person name="Urbanova V."/>
            <person name="Ribeiro J.M."/>
            <person name="Kopacek P."/>
        </authorList>
    </citation>
    <scope>NUCLEOTIDE SEQUENCE</scope>
    <source>
        <tissue evidence="12">Gut</tissue>
    </source>
</reference>
<dbReference type="CDD" id="cd15509">
    <property type="entry name" value="PHD1_KMT2C_like"/>
    <property type="match status" value="1"/>
</dbReference>
<proteinExistence type="evidence at transcript level"/>
<dbReference type="GO" id="GO:0032259">
    <property type="term" value="P:methylation"/>
    <property type="evidence" value="ECO:0007669"/>
    <property type="project" value="UniProtKB-KW"/>
</dbReference>
<feature type="region of interest" description="Disordered" evidence="10">
    <location>
        <begin position="574"/>
        <end position="617"/>
    </location>
</feature>
<dbReference type="FunFam" id="3.30.40.10:FF:000852">
    <property type="entry name" value="Histone-lysine N-methyltransferase 2C"/>
    <property type="match status" value="1"/>
</dbReference>
<feature type="region of interest" description="Disordered" evidence="10">
    <location>
        <begin position="218"/>
        <end position="269"/>
    </location>
</feature>
<evidence type="ECO:0000313" key="12">
    <source>
        <dbReference type="EMBL" id="JAP70429.1"/>
    </source>
</evidence>
<feature type="region of interest" description="Disordered" evidence="10">
    <location>
        <begin position="281"/>
        <end position="311"/>
    </location>
</feature>
<feature type="compositionally biased region" description="Basic and acidic residues" evidence="10">
    <location>
        <begin position="907"/>
        <end position="918"/>
    </location>
</feature>
<keyword evidence="7" id="KW-0804">Transcription</keyword>
<dbReference type="InterPro" id="IPR013083">
    <property type="entry name" value="Znf_RING/FYVE/PHD"/>
</dbReference>
<keyword evidence="2" id="KW-0479">Metal-binding</keyword>
<feature type="compositionally biased region" description="Basic and acidic residues" evidence="10">
    <location>
        <begin position="958"/>
        <end position="967"/>
    </location>
</feature>
<feature type="compositionally biased region" description="Basic and acidic residues" evidence="10">
    <location>
        <begin position="1158"/>
        <end position="1187"/>
    </location>
</feature>
<dbReference type="GO" id="GO:0042800">
    <property type="term" value="F:histone H3K4 methyltransferase activity"/>
    <property type="evidence" value="ECO:0007669"/>
    <property type="project" value="TreeGrafter"/>
</dbReference>
<feature type="domain" description="PHD-type" evidence="11">
    <location>
        <begin position="71"/>
        <end position="121"/>
    </location>
</feature>
<dbReference type="CDD" id="cd15514">
    <property type="entry name" value="PHD6_KMT2C_like"/>
    <property type="match status" value="1"/>
</dbReference>
<dbReference type="SUPFAM" id="SSF57903">
    <property type="entry name" value="FYVE/PHD zinc finger"/>
    <property type="match status" value="6"/>
</dbReference>
<dbReference type="PROSITE" id="PS50016">
    <property type="entry name" value="ZF_PHD_2"/>
    <property type="match status" value="6"/>
</dbReference>
<dbReference type="InterPro" id="IPR011011">
    <property type="entry name" value="Znf_FYVE_PHD"/>
</dbReference>
<feature type="non-terminal residue" evidence="12">
    <location>
        <position position="1431"/>
    </location>
</feature>
<feature type="domain" description="PHD-type" evidence="11">
    <location>
        <begin position="22"/>
        <end position="74"/>
    </location>
</feature>
<evidence type="ECO:0000259" key="11">
    <source>
        <dbReference type="PROSITE" id="PS50016"/>
    </source>
</evidence>
<feature type="compositionally biased region" description="Pro residues" evidence="10">
    <location>
        <begin position="1405"/>
        <end position="1423"/>
    </location>
</feature>
<feature type="compositionally biased region" description="Pro residues" evidence="10">
    <location>
        <begin position="579"/>
        <end position="599"/>
    </location>
</feature>
<dbReference type="CDD" id="cd15510">
    <property type="entry name" value="PHD2_KMT2C_like"/>
    <property type="match status" value="1"/>
</dbReference>
<dbReference type="FunFam" id="3.30.40.10:FF:000407">
    <property type="entry name" value="Histone-lysine N-methyltransferase MLL3"/>
    <property type="match status" value="1"/>
</dbReference>
<organism evidence="12">
    <name type="scientific">Ixodes ricinus</name>
    <name type="common">Common tick</name>
    <name type="synonym">Acarus ricinus</name>
    <dbReference type="NCBI Taxonomy" id="34613"/>
    <lineage>
        <taxon>Eukaryota</taxon>
        <taxon>Metazoa</taxon>
        <taxon>Ecdysozoa</taxon>
        <taxon>Arthropoda</taxon>
        <taxon>Chelicerata</taxon>
        <taxon>Arachnida</taxon>
        <taxon>Acari</taxon>
        <taxon>Parasitiformes</taxon>
        <taxon>Ixodida</taxon>
        <taxon>Ixodoidea</taxon>
        <taxon>Ixodidae</taxon>
        <taxon>Ixodinae</taxon>
        <taxon>Ixodes</taxon>
    </lineage>
</organism>